<dbReference type="OrthoDB" id="285993at2"/>
<dbReference type="Gene3D" id="1.20.1440.60">
    <property type="entry name" value="23S rRNA-intervening sequence"/>
    <property type="match status" value="1"/>
</dbReference>
<organism evidence="1 2">
    <name type="scientific">Pedobacter yonginense</name>
    <dbReference type="NCBI Taxonomy" id="651869"/>
    <lineage>
        <taxon>Bacteria</taxon>
        <taxon>Pseudomonadati</taxon>
        <taxon>Bacteroidota</taxon>
        <taxon>Sphingobacteriia</taxon>
        <taxon>Sphingobacteriales</taxon>
        <taxon>Sphingobacteriaceae</taxon>
        <taxon>Pedobacter</taxon>
    </lineage>
</organism>
<dbReference type="SUPFAM" id="SSF158446">
    <property type="entry name" value="IVS-encoded protein-like"/>
    <property type="match status" value="1"/>
</dbReference>
<proteinExistence type="predicted"/>
<dbReference type="PANTHER" id="PTHR38471">
    <property type="entry name" value="FOUR HELIX BUNDLE PROTEIN"/>
    <property type="match status" value="1"/>
</dbReference>
<comment type="caution">
    <text evidence="1">The sequence shown here is derived from an EMBL/GenBank/DDBJ whole genome shotgun (WGS) entry which is preliminary data.</text>
</comment>
<reference evidence="1 2" key="1">
    <citation type="submission" date="2018-05" db="EMBL/GenBank/DDBJ databases">
        <title>Pedobacter paludis sp. nov., isolated from wetland soil.</title>
        <authorList>
            <person name="Zhang Y."/>
            <person name="Wang G."/>
        </authorList>
    </citation>
    <scope>NUCLEOTIDE SEQUENCE [LARGE SCALE GENOMIC DNA]</scope>
    <source>
        <strain evidence="1 2">KCTC22721</strain>
    </source>
</reference>
<dbReference type="PIRSF" id="PIRSF035652">
    <property type="entry name" value="CHP02436"/>
    <property type="match status" value="1"/>
</dbReference>
<dbReference type="AlphaFoldDB" id="A0A317EI05"/>
<dbReference type="EMBL" id="QGNZ01000004">
    <property type="protein sequence ID" value="PWS26441.1"/>
    <property type="molecule type" value="Genomic_DNA"/>
</dbReference>
<keyword evidence="2" id="KW-1185">Reference proteome</keyword>
<protein>
    <submittedName>
        <fullName evidence="1">Four helix bundle protein</fullName>
    </submittedName>
</protein>
<sequence length="124" mass="14074">MEHVTKIDFVTGIKLRTKNFVLESIKFYQTLPQTEEARIIGRQFIRSASSVGANYRAACRSRSKAEFFAKLSIVVEEADETAFWIEILTESGITDNLKTQFLLKEVNEILAITAKARKTVSNNK</sequence>
<name>A0A317EI05_9SPHI</name>
<dbReference type="InterPro" id="IPR036583">
    <property type="entry name" value="23S_rRNA_IVS_sf"/>
</dbReference>
<dbReference type="Proteomes" id="UP000245379">
    <property type="component" value="Unassembled WGS sequence"/>
</dbReference>
<dbReference type="NCBIfam" id="TIGR02436">
    <property type="entry name" value="four helix bundle protein"/>
    <property type="match status" value="1"/>
</dbReference>
<dbReference type="Pfam" id="PF05635">
    <property type="entry name" value="23S_rRNA_IVP"/>
    <property type="match status" value="1"/>
</dbReference>
<accession>A0A317EI05</accession>
<evidence type="ECO:0000313" key="1">
    <source>
        <dbReference type="EMBL" id="PWS26441.1"/>
    </source>
</evidence>
<dbReference type="InterPro" id="IPR012657">
    <property type="entry name" value="23S_rRNA-intervening_sequence"/>
</dbReference>
<evidence type="ECO:0000313" key="2">
    <source>
        <dbReference type="Proteomes" id="UP000245379"/>
    </source>
</evidence>
<dbReference type="RefSeq" id="WP_109927007.1">
    <property type="nucleotide sequence ID" value="NZ_QGNZ01000004.1"/>
</dbReference>
<dbReference type="PANTHER" id="PTHR38471:SF2">
    <property type="entry name" value="FOUR HELIX BUNDLE PROTEIN"/>
    <property type="match status" value="1"/>
</dbReference>
<gene>
    <name evidence="1" type="ORF">DHW03_16815</name>
</gene>